<dbReference type="GO" id="GO:0004130">
    <property type="term" value="F:cytochrome-c peroxidase activity"/>
    <property type="evidence" value="ECO:0007669"/>
    <property type="project" value="TreeGrafter"/>
</dbReference>
<reference evidence="1 2" key="1">
    <citation type="submission" date="2018-12" db="EMBL/GenBank/DDBJ databases">
        <authorList>
            <person name="Toschakov S.V."/>
        </authorList>
    </citation>
    <scope>NUCLEOTIDE SEQUENCE [LARGE SCALE GENOMIC DNA]</scope>
    <source>
        <strain evidence="1 2">GM2012</strain>
    </source>
</reference>
<dbReference type="InterPro" id="IPR051395">
    <property type="entry name" value="Cytochrome_c_Peroxidase/MauG"/>
</dbReference>
<gene>
    <name evidence="1" type="ORF">TsocGM_18810</name>
</gene>
<evidence type="ECO:0000313" key="1">
    <source>
        <dbReference type="EMBL" id="RUL85262.1"/>
    </source>
</evidence>
<dbReference type="SUPFAM" id="SSF46626">
    <property type="entry name" value="Cytochrome c"/>
    <property type="match status" value="1"/>
</dbReference>
<comment type="caution">
    <text evidence="1">The sequence shown here is derived from an EMBL/GenBank/DDBJ whole genome shotgun (WGS) entry which is preliminary data.</text>
</comment>
<organism evidence="1 2">
    <name type="scientific">Tautonia sociabilis</name>
    <dbReference type="NCBI Taxonomy" id="2080755"/>
    <lineage>
        <taxon>Bacteria</taxon>
        <taxon>Pseudomonadati</taxon>
        <taxon>Planctomycetota</taxon>
        <taxon>Planctomycetia</taxon>
        <taxon>Isosphaerales</taxon>
        <taxon>Isosphaeraceae</taxon>
        <taxon>Tautonia</taxon>
    </lineage>
</organism>
<dbReference type="AlphaFoldDB" id="A0A432MG19"/>
<dbReference type="Gene3D" id="1.10.760.10">
    <property type="entry name" value="Cytochrome c-like domain"/>
    <property type="match status" value="1"/>
</dbReference>
<dbReference type="InterPro" id="IPR010538">
    <property type="entry name" value="DHOR"/>
</dbReference>
<evidence type="ECO:0000313" key="2">
    <source>
        <dbReference type="Proteomes" id="UP000280296"/>
    </source>
</evidence>
<dbReference type="RefSeq" id="WP_126727007.1">
    <property type="nucleotide sequence ID" value="NZ_RYZH01000041.1"/>
</dbReference>
<dbReference type="GO" id="GO:0020037">
    <property type="term" value="F:heme binding"/>
    <property type="evidence" value="ECO:0007669"/>
    <property type="project" value="InterPro"/>
</dbReference>
<dbReference type="EMBL" id="RYZH01000041">
    <property type="protein sequence ID" value="RUL85262.1"/>
    <property type="molecule type" value="Genomic_DNA"/>
</dbReference>
<name>A0A432MG19_9BACT</name>
<dbReference type="Pfam" id="PF06537">
    <property type="entry name" value="DHOR"/>
    <property type="match status" value="1"/>
</dbReference>
<accession>A0A432MG19</accession>
<proteinExistence type="predicted"/>
<reference evidence="1 2" key="2">
    <citation type="submission" date="2019-01" db="EMBL/GenBank/DDBJ databases">
        <title>Tautonia sociabilis, a novel thermotolerant planctomycete of Isosphaeraceae family, isolated from a 4000 m deep subterranean habitat.</title>
        <authorList>
            <person name="Kovaleva O.L."/>
            <person name="Elcheninov A.G."/>
            <person name="Van Heerden E."/>
            <person name="Toshchakov S.V."/>
            <person name="Novikov A."/>
            <person name="Bonch-Osmolovskaya E.A."/>
            <person name="Kublanov I.V."/>
        </authorList>
    </citation>
    <scope>NUCLEOTIDE SEQUENCE [LARGE SCALE GENOMIC DNA]</scope>
    <source>
        <strain evidence="1 2">GM2012</strain>
    </source>
</reference>
<dbReference type="PANTHER" id="PTHR30600">
    <property type="entry name" value="CYTOCHROME C PEROXIDASE-RELATED"/>
    <property type="match status" value="1"/>
</dbReference>
<dbReference type="InterPro" id="IPR036909">
    <property type="entry name" value="Cyt_c-like_dom_sf"/>
</dbReference>
<keyword evidence="2" id="KW-1185">Reference proteome</keyword>
<sequence>MDRLPTRCVLIGGIGRAPRESARIASADDEDHARVDAGAAAFRSIGRCSCHVPDLGGVEGFSSDPLLHDMGPRLVDTGTSIAFSARPAPPAPAPAPADETEWRTPPLWVLRDSAPYLHDGRAATISEAILLHDGQGSPASRRFAQLHDRRKEQLAALLLSLAAPPEEIAGPEGIGAD</sequence>
<dbReference type="GO" id="GO:0009055">
    <property type="term" value="F:electron transfer activity"/>
    <property type="evidence" value="ECO:0007669"/>
    <property type="project" value="InterPro"/>
</dbReference>
<dbReference type="PANTHER" id="PTHR30600:SF4">
    <property type="entry name" value="CYTOCHROME C DOMAIN-CONTAINING PROTEIN"/>
    <property type="match status" value="1"/>
</dbReference>
<protein>
    <submittedName>
        <fullName evidence="1">Uncharacterized protein</fullName>
    </submittedName>
</protein>
<dbReference type="OrthoDB" id="9805202at2"/>
<dbReference type="Proteomes" id="UP000280296">
    <property type="component" value="Unassembled WGS sequence"/>
</dbReference>